<organism evidence="2 3">
    <name type="scientific">Microvirga terricola</name>
    <dbReference type="NCBI Taxonomy" id="2719797"/>
    <lineage>
        <taxon>Bacteria</taxon>
        <taxon>Pseudomonadati</taxon>
        <taxon>Pseudomonadota</taxon>
        <taxon>Alphaproteobacteria</taxon>
        <taxon>Hyphomicrobiales</taxon>
        <taxon>Methylobacteriaceae</taxon>
        <taxon>Microvirga</taxon>
    </lineage>
</organism>
<name>A0ABX0VCL3_9HYPH</name>
<protein>
    <submittedName>
        <fullName evidence="2">Uncharacterized protein</fullName>
    </submittedName>
</protein>
<reference evidence="2 3" key="1">
    <citation type="submission" date="2020-03" db="EMBL/GenBank/DDBJ databases">
        <title>The genome sequence of Microvirga sp. c23x22.</title>
        <authorList>
            <person name="Zhang X."/>
        </authorList>
    </citation>
    <scope>NUCLEOTIDE SEQUENCE [LARGE SCALE GENOMIC DNA]</scope>
    <source>
        <strain evidence="3">c23x22</strain>
    </source>
</reference>
<comment type="caution">
    <text evidence="2">The sequence shown here is derived from an EMBL/GenBank/DDBJ whole genome shotgun (WGS) entry which is preliminary data.</text>
</comment>
<dbReference type="Proteomes" id="UP000707352">
    <property type="component" value="Unassembled WGS sequence"/>
</dbReference>
<evidence type="ECO:0000313" key="3">
    <source>
        <dbReference type="Proteomes" id="UP000707352"/>
    </source>
</evidence>
<keyword evidence="1" id="KW-0732">Signal</keyword>
<gene>
    <name evidence="2" type="ORF">HB375_11085</name>
</gene>
<proteinExistence type="predicted"/>
<evidence type="ECO:0000256" key="1">
    <source>
        <dbReference type="SAM" id="SignalP"/>
    </source>
</evidence>
<feature type="chain" id="PRO_5045146034" evidence="1">
    <location>
        <begin position="25"/>
        <end position="202"/>
    </location>
</feature>
<evidence type="ECO:0000313" key="2">
    <source>
        <dbReference type="EMBL" id="NIX77156.1"/>
    </source>
</evidence>
<dbReference type="RefSeq" id="WP_167673039.1">
    <property type="nucleotide sequence ID" value="NZ_JAATJS010000003.1"/>
</dbReference>
<keyword evidence="3" id="KW-1185">Reference proteome</keyword>
<dbReference type="EMBL" id="JAATJS010000003">
    <property type="protein sequence ID" value="NIX77156.1"/>
    <property type="molecule type" value="Genomic_DNA"/>
</dbReference>
<accession>A0ABX0VCL3</accession>
<feature type="signal peptide" evidence="1">
    <location>
        <begin position="1"/>
        <end position="24"/>
    </location>
</feature>
<sequence>MGKAHSSLLFAVAFSLSFYGQATADELRCEGPFALDTTHAKLVTAFGAKNVSREIIYGPEGVTFKASVVFGKDTARRLEVIWDDEKAGKRPARIHFSGTGWSIGNNLHVGSLLAEVEAANARPFTLYGFEWDFGGMVSSWKGGALEKLPGGCAAVAHFEEDQNSAEEALTKAAGDHEFSSQDAAMKAVHPKVMVLGVQYSRK</sequence>